<organism evidence="1 2">
    <name type="scientific">Helicoverpa armigera</name>
    <name type="common">Cotton bollworm</name>
    <name type="synonym">Heliothis armigera</name>
    <dbReference type="NCBI Taxonomy" id="29058"/>
    <lineage>
        <taxon>Eukaryota</taxon>
        <taxon>Metazoa</taxon>
        <taxon>Ecdysozoa</taxon>
        <taxon>Arthropoda</taxon>
        <taxon>Hexapoda</taxon>
        <taxon>Insecta</taxon>
        <taxon>Pterygota</taxon>
        <taxon>Neoptera</taxon>
        <taxon>Endopterygota</taxon>
        <taxon>Lepidoptera</taxon>
        <taxon>Glossata</taxon>
        <taxon>Ditrysia</taxon>
        <taxon>Noctuoidea</taxon>
        <taxon>Noctuidae</taxon>
        <taxon>Heliothinae</taxon>
        <taxon>Helicoverpa</taxon>
    </lineage>
</organism>
<dbReference type="EMBL" id="KZ149930">
    <property type="protein sequence ID" value="PZC77421.1"/>
    <property type="molecule type" value="Genomic_DNA"/>
</dbReference>
<dbReference type="InterPro" id="IPR001611">
    <property type="entry name" value="Leu-rich_rpt"/>
</dbReference>
<dbReference type="Gene3D" id="3.80.10.10">
    <property type="entry name" value="Ribonuclease Inhibitor"/>
    <property type="match status" value="1"/>
</dbReference>
<evidence type="ECO:0000313" key="1">
    <source>
        <dbReference type="EMBL" id="PZC77421.1"/>
    </source>
</evidence>
<keyword evidence="2" id="KW-1185">Reference proteome</keyword>
<dbReference type="SMART" id="SM00368">
    <property type="entry name" value="LRR_RI"/>
    <property type="match status" value="3"/>
</dbReference>
<dbReference type="OrthoDB" id="120976at2759"/>
<dbReference type="InterPro" id="IPR032675">
    <property type="entry name" value="LRR_dom_sf"/>
</dbReference>
<protein>
    <submittedName>
        <fullName evidence="1">Uncharacterized protein</fullName>
    </submittedName>
</protein>
<name>A0A2W1BSV3_HELAM</name>
<dbReference type="PANTHER" id="PTHR46984">
    <property type="entry name" value="LEUCINE-RICH REPEAT-CONTAINING PROTEIN 71"/>
    <property type="match status" value="1"/>
</dbReference>
<dbReference type="SUPFAM" id="SSF52047">
    <property type="entry name" value="RNI-like"/>
    <property type="match status" value="1"/>
</dbReference>
<gene>
    <name evidence="1" type="primary">HaOG203469</name>
    <name evidence="1" type="ORF">B5X24_HaOG203469</name>
</gene>
<dbReference type="PANTHER" id="PTHR46984:SF1">
    <property type="entry name" value="LEUCINE-RICH REPEAT-CONTAINING PROTEIN 71"/>
    <property type="match status" value="1"/>
</dbReference>
<dbReference type="Proteomes" id="UP000249218">
    <property type="component" value="Unassembled WGS sequence"/>
</dbReference>
<dbReference type="PROSITE" id="PS51450">
    <property type="entry name" value="LRR"/>
    <property type="match status" value="1"/>
</dbReference>
<dbReference type="InterPro" id="IPR053040">
    <property type="entry name" value="LRR-containing_protein_71"/>
</dbReference>
<evidence type="ECO:0000313" key="2">
    <source>
        <dbReference type="Proteomes" id="UP000249218"/>
    </source>
</evidence>
<dbReference type="Pfam" id="PF13516">
    <property type="entry name" value="LRR_6"/>
    <property type="match status" value="2"/>
</dbReference>
<accession>A0A2W1BSV3</accession>
<proteinExistence type="predicted"/>
<sequence>MQRTKSYATIGAAAAAGADDEPFRRFRSVTLFSGTGAAPDYTSPFDFDAFIPWVCKQWCTSTSVLIISKTQDQYVKYGSKRTSKSKVKKTKTLEELTPHSSIKLENKMSVLGGKTVPIIAYYDVKHRLVELAIIGSTTEVSRKIFHALSLSIPYHSMLTRFTFRRSLTTYLIIYEINRLLPISSITEVCFDDTYVKEGNYYILLENSSQVRYLSLNRCRINDDICKKIFSNLGIGTQASQGLQCLELGTNEITDVGAKYIASVLRVNRYLLHLNLSGNKITDIGFIPILDSLMEFKLTREENMELKRRKLYFLNNKMEVYSRCLAELKYGKSDDLDNAASSGRKLLMRRLRRKSRKIIAEQSVQDIAEMMAKGIVGVFHDPFSDDNVEYKNCGLYSKGNLVMCYINIAYNQIGYASVQRLAQVLSYQDSIIKSDDSGLVRITLDGNPIPNDCWELCEIDMYFKKILYLRTVSKKNRTSTIFSKKSYSKPGTPSVSTTS</sequence>
<reference evidence="1 2" key="1">
    <citation type="journal article" date="2017" name="BMC Biol.">
        <title>Genomic innovations, transcriptional plasticity and gene loss underlying the evolution and divergence of two highly polyphagous and invasive Helicoverpa pest species.</title>
        <authorList>
            <person name="Pearce S.L."/>
            <person name="Clarke D.F."/>
            <person name="East P.D."/>
            <person name="Elfekih S."/>
            <person name="Gordon K.H."/>
            <person name="Jermiin L.S."/>
            <person name="McGaughran A."/>
            <person name="Oakeshott J.G."/>
            <person name="Papanikolaou A."/>
            <person name="Perera O.P."/>
            <person name="Rane R.V."/>
            <person name="Richards S."/>
            <person name="Tay W.T."/>
            <person name="Walsh T.K."/>
            <person name="Anderson A."/>
            <person name="Anderson C.J."/>
            <person name="Asgari S."/>
            <person name="Board P.G."/>
            <person name="Bretschneider A."/>
            <person name="Campbell P.M."/>
            <person name="Chertemps T."/>
            <person name="Christeller J.T."/>
            <person name="Coppin C.W."/>
            <person name="Downes S.J."/>
            <person name="Duan G."/>
            <person name="Farnsworth C.A."/>
            <person name="Good R.T."/>
            <person name="Han L.B."/>
            <person name="Han Y.C."/>
            <person name="Hatje K."/>
            <person name="Horne I."/>
            <person name="Huang Y.P."/>
            <person name="Hughes D.S."/>
            <person name="Jacquin-Joly E."/>
            <person name="James W."/>
            <person name="Jhangiani S."/>
            <person name="Kollmar M."/>
            <person name="Kuwar S.S."/>
            <person name="Li S."/>
            <person name="Liu N.Y."/>
            <person name="Maibeche M.T."/>
            <person name="Miller J.R."/>
            <person name="Montagne N."/>
            <person name="Perry T."/>
            <person name="Qu J."/>
            <person name="Song S.V."/>
            <person name="Sutton G.G."/>
            <person name="Vogel H."/>
            <person name="Walenz B.P."/>
            <person name="Xu W."/>
            <person name="Zhang H.J."/>
            <person name="Zou Z."/>
            <person name="Batterham P."/>
            <person name="Edwards O.R."/>
            <person name="Feyereisen R."/>
            <person name="Gibbs R.A."/>
            <person name="Heckel D.G."/>
            <person name="McGrath A."/>
            <person name="Robin C."/>
            <person name="Scherer S.E."/>
            <person name="Worley K.C."/>
            <person name="Wu Y.D."/>
        </authorList>
    </citation>
    <scope>NUCLEOTIDE SEQUENCE [LARGE SCALE GENOMIC DNA]</scope>
    <source>
        <strain evidence="1">Harm_GR_Male_#8</strain>
        <tissue evidence="1">Whole organism</tissue>
    </source>
</reference>
<dbReference type="AlphaFoldDB" id="A0A2W1BSV3"/>